<evidence type="ECO:0000313" key="2">
    <source>
        <dbReference type="Proteomes" id="UP000765509"/>
    </source>
</evidence>
<comment type="caution">
    <text evidence="1">The sequence shown here is derived from an EMBL/GenBank/DDBJ whole genome shotgun (WGS) entry which is preliminary data.</text>
</comment>
<proteinExistence type="predicted"/>
<accession>A0A9Q3KBV3</accession>
<gene>
    <name evidence="1" type="ORF">O181_118205</name>
</gene>
<evidence type="ECO:0000313" key="1">
    <source>
        <dbReference type="EMBL" id="MBW0578490.1"/>
    </source>
</evidence>
<keyword evidence="2" id="KW-1185">Reference proteome</keyword>
<organism evidence="1 2">
    <name type="scientific">Austropuccinia psidii MF-1</name>
    <dbReference type="NCBI Taxonomy" id="1389203"/>
    <lineage>
        <taxon>Eukaryota</taxon>
        <taxon>Fungi</taxon>
        <taxon>Dikarya</taxon>
        <taxon>Basidiomycota</taxon>
        <taxon>Pucciniomycotina</taxon>
        <taxon>Pucciniomycetes</taxon>
        <taxon>Pucciniales</taxon>
        <taxon>Sphaerophragmiaceae</taxon>
        <taxon>Austropuccinia</taxon>
    </lineage>
</organism>
<dbReference type="AlphaFoldDB" id="A0A9Q3KBV3"/>
<reference evidence="1" key="1">
    <citation type="submission" date="2021-03" db="EMBL/GenBank/DDBJ databases">
        <title>Draft genome sequence of rust myrtle Austropuccinia psidii MF-1, a brazilian biotype.</title>
        <authorList>
            <person name="Quecine M.C."/>
            <person name="Pachon D.M.R."/>
            <person name="Bonatelli M.L."/>
            <person name="Correr F.H."/>
            <person name="Franceschini L.M."/>
            <person name="Leite T.F."/>
            <person name="Margarido G.R.A."/>
            <person name="Almeida C.A."/>
            <person name="Ferrarezi J.A."/>
            <person name="Labate C.A."/>
        </authorList>
    </citation>
    <scope>NUCLEOTIDE SEQUENCE</scope>
    <source>
        <strain evidence="1">MF-1</strain>
    </source>
</reference>
<sequence>MPRWQIAIQGHEVNMNVVHKSGNINKNSDGISRWALANTPEKPEWVPQEEHHIEGIYVTEISREFFDKVEKCKEPSLYSKLDEIWKKACDEGIFQLLEEIIYHRNKHTFVMTMTDRNLINTILHECNDSAVYGNLSVDRTLEGVKTCSWRPNWRRNIAEYF</sequence>
<dbReference type="Proteomes" id="UP000765509">
    <property type="component" value="Unassembled WGS sequence"/>
</dbReference>
<name>A0A9Q3KBV3_9BASI</name>
<protein>
    <submittedName>
        <fullName evidence="1">Uncharacterized protein</fullName>
    </submittedName>
</protein>
<dbReference type="EMBL" id="AVOT02102892">
    <property type="protein sequence ID" value="MBW0578490.1"/>
    <property type="molecule type" value="Genomic_DNA"/>
</dbReference>